<name>A0ABZ1D1A9_9TREE</name>
<feature type="compositionally biased region" description="Polar residues" evidence="1">
    <location>
        <begin position="144"/>
        <end position="155"/>
    </location>
</feature>
<reference evidence="2 3" key="1">
    <citation type="submission" date="2024-01" db="EMBL/GenBank/DDBJ databases">
        <title>Comparative genomics of Cryptococcus and Kwoniella reveals pathogenesis evolution and contrasting modes of karyotype evolution via chromosome fusion or intercentromeric recombination.</title>
        <authorList>
            <person name="Coelho M.A."/>
            <person name="David-Palma M."/>
            <person name="Shea T."/>
            <person name="Bowers K."/>
            <person name="McGinley-Smith S."/>
            <person name="Mohammad A.W."/>
            <person name="Gnirke A."/>
            <person name="Yurkov A.M."/>
            <person name="Nowrousian M."/>
            <person name="Sun S."/>
            <person name="Cuomo C.A."/>
            <person name="Heitman J."/>
        </authorList>
    </citation>
    <scope>NUCLEOTIDE SEQUENCE [LARGE SCALE GENOMIC DNA]</scope>
    <source>
        <strain evidence="2">CBS 11374</strain>
    </source>
</reference>
<gene>
    <name evidence="2" type="ORF">IL334_004652</name>
</gene>
<evidence type="ECO:0000256" key="1">
    <source>
        <dbReference type="SAM" id="MobiDB-lite"/>
    </source>
</evidence>
<accession>A0ABZ1D1A9</accession>
<sequence length="387" mass="41657">MSTAMVIANPATFEGSSHATDYDPSGYSEADYSQQSRGQDILSEFDRLTNQLGASAKDDATREFTKYLANRVADSINGQELTNDPTINQNFQRWSEVDRQGADTASGAYDGLLAIKDEMRAVLGRARLSSAQDSHALTGPLPQSWETPSGTSSEMSLVPRGRAVEEIDDDPSQGDEDTIDEIQDRLKQDLRIRGYTPHPSVYGQGDGSDSESMITNEPHSVQSTFIVPRSPANQAGLHSSNKSLLTQFPTGRLAQYIPGVPRPQFNRSQIGSELNDLMSNLPSGNQSRTTAGTGISASPFASDFQSQASNIFRALTEQMDKKRSDIVEVKDELPQGQGTISAGHASGFLENGAKRTVSYQSGASKDGTSYSYSSMTTTGPPSIASFA</sequence>
<dbReference type="GeneID" id="87956783"/>
<feature type="region of interest" description="Disordered" evidence="1">
    <location>
        <begin position="129"/>
        <end position="155"/>
    </location>
</feature>
<keyword evidence="3" id="KW-1185">Reference proteome</keyword>
<proteinExistence type="predicted"/>
<organism evidence="2 3">
    <name type="scientific">Kwoniella shivajii</name>
    <dbReference type="NCBI Taxonomy" id="564305"/>
    <lineage>
        <taxon>Eukaryota</taxon>
        <taxon>Fungi</taxon>
        <taxon>Dikarya</taxon>
        <taxon>Basidiomycota</taxon>
        <taxon>Agaricomycotina</taxon>
        <taxon>Tremellomycetes</taxon>
        <taxon>Tremellales</taxon>
        <taxon>Cryptococcaceae</taxon>
        <taxon>Kwoniella</taxon>
    </lineage>
</organism>
<dbReference type="RefSeq" id="XP_062792420.1">
    <property type="nucleotide sequence ID" value="XM_062936369.1"/>
</dbReference>
<evidence type="ECO:0000313" key="3">
    <source>
        <dbReference type="Proteomes" id="UP001329825"/>
    </source>
</evidence>
<feature type="compositionally biased region" description="Low complexity" evidence="1">
    <location>
        <begin position="367"/>
        <end position="387"/>
    </location>
</feature>
<feature type="region of interest" description="Disordered" evidence="1">
    <location>
        <begin position="358"/>
        <end position="387"/>
    </location>
</feature>
<feature type="region of interest" description="Disordered" evidence="1">
    <location>
        <begin position="1"/>
        <end position="36"/>
    </location>
</feature>
<dbReference type="EMBL" id="CP141886">
    <property type="protein sequence ID" value="WRT67680.1"/>
    <property type="molecule type" value="Genomic_DNA"/>
</dbReference>
<protein>
    <submittedName>
        <fullName evidence="2">Uncharacterized protein</fullName>
    </submittedName>
</protein>
<dbReference type="Proteomes" id="UP001329825">
    <property type="component" value="Chromosome 6"/>
</dbReference>
<evidence type="ECO:0000313" key="2">
    <source>
        <dbReference type="EMBL" id="WRT67680.1"/>
    </source>
</evidence>